<dbReference type="Pfam" id="PF01263">
    <property type="entry name" value="Aldose_epim"/>
    <property type="match status" value="1"/>
</dbReference>
<evidence type="ECO:0000256" key="2">
    <source>
        <dbReference type="ARBA" id="ARBA00011245"/>
    </source>
</evidence>
<reference evidence="4 5" key="1">
    <citation type="submission" date="2014-04" db="EMBL/GenBank/DDBJ databases">
        <title>Aquimarina sp. 22II-S11-z7 Genome Sequencing.</title>
        <authorList>
            <person name="Lai Q."/>
        </authorList>
    </citation>
    <scope>NUCLEOTIDE SEQUENCE [LARGE SCALE GENOMIC DNA]</scope>
    <source>
        <strain evidence="4 5">22II-S11-z7</strain>
    </source>
</reference>
<protein>
    <recommendedName>
        <fullName evidence="6">Aldose epimerase</fullName>
    </recommendedName>
</protein>
<evidence type="ECO:0000256" key="1">
    <source>
        <dbReference type="ARBA" id="ARBA00001913"/>
    </source>
</evidence>
<organism evidence="4 5">
    <name type="scientific">Aquimarina atlantica</name>
    <dbReference type="NCBI Taxonomy" id="1317122"/>
    <lineage>
        <taxon>Bacteria</taxon>
        <taxon>Pseudomonadati</taxon>
        <taxon>Bacteroidota</taxon>
        <taxon>Flavobacteriia</taxon>
        <taxon>Flavobacteriales</taxon>
        <taxon>Flavobacteriaceae</taxon>
        <taxon>Aquimarina</taxon>
    </lineage>
</organism>
<evidence type="ECO:0000313" key="4">
    <source>
        <dbReference type="EMBL" id="EZH75357.1"/>
    </source>
</evidence>
<dbReference type="Gene3D" id="2.70.98.10">
    <property type="match status" value="1"/>
</dbReference>
<proteinExistence type="predicted"/>
<sequence length="262" mass="29840">MHSPDKKTIVTIDNGELISYQVDGTEVMHQKGDLGWGNTEIEMFPTIGSTKENQFSVQTPRGEAKLDQHGILRVMDYLPITIEKSSACFHKKYIANTQLSNHKFPNKSTQQWLNWPYDFEFIKTFELSNEALKIIFEIKSEKNMPLMLGFHPAFKIYDQNVKMKTTDRHISLDAVLKAGAPAFLLENCKEVVLTNNGNLTVTINTNGFRHIMLWSEVTNMVCIEPITFYPASVSVDKLHTGFDYSSGYEKYEVVISVKSNSN</sequence>
<dbReference type="AlphaFoldDB" id="A0A023BZ42"/>
<dbReference type="SUPFAM" id="SSF74650">
    <property type="entry name" value="Galactose mutarotase-like"/>
    <property type="match status" value="1"/>
</dbReference>
<accession>A0A023BZ42</accession>
<dbReference type="eggNOG" id="COG2017">
    <property type="taxonomic scope" value="Bacteria"/>
</dbReference>
<comment type="caution">
    <text evidence="4">The sequence shown here is derived from an EMBL/GenBank/DDBJ whole genome shotgun (WGS) entry which is preliminary data.</text>
</comment>
<dbReference type="GO" id="GO:0030246">
    <property type="term" value="F:carbohydrate binding"/>
    <property type="evidence" value="ECO:0007669"/>
    <property type="project" value="InterPro"/>
</dbReference>
<evidence type="ECO:0000256" key="3">
    <source>
        <dbReference type="ARBA" id="ARBA00022837"/>
    </source>
</evidence>
<comment type="cofactor">
    <cofactor evidence="1">
        <name>Ca(2+)</name>
        <dbReference type="ChEBI" id="CHEBI:29108"/>
    </cofactor>
</comment>
<name>A0A023BZ42_9FLAO</name>
<dbReference type="EMBL" id="AQRA01000001">
    <property type="protein sequence ID" value="EZH75357.1"/>
    <property type="molecule type" value="Genomic_DNA"/>
</dbReference>
<dbReference type="InterPro" id="IPR014718">
    <property type="entry name" value="GH-type_carb-bd"/>
</dbReference>
<keyword evidence="3" id="KW-0106">Calcium</keyword>
<dbReference type="InterPro" id="IPR008183">
    <property type="entry name" value="Aldose_1/G6P_1-epimerase"/>
</dbReference>
<dbReference type="GO" id="GO:0005975">
    <property type="term" value="P:carbohydrate metabolic process"/>
    <property type="evidence" value="ECO:0007669"/>
    <property type="project" value="InterPro"/>
</dbReference>
<dbReference type="GO" id="GO:0016853">
    <property type="term" value="F:isomerase activity"/>
    <property type="evidence" value="ECO:0007669"/>
    <property type="project" value="InterPro"/>
</dbReference>
<comment type="subunit">
    <text evidence="2">Monomer.</text>
</comment>
<dbReference type="InterPro" id="IPR011013">
    <property type="entry name" value="Gal_mutarotase_sf_dom"/>
</dbReference>
<keyword evidence="5" id="KW-1185">Reference proteome</keyword>
<dbReference type="STRING" id="1317122.ATO12_00850"/>
<evidence type="ECO:0008006" key="6">
    <source>
        <dbReference type="Google" id="ProtNLM"/>
    </source>
</evidence>
<evidence type="ECO:0000313" key="5">
    <source>
        <dbReference type="Proteomes" id="UP000023541"/>
    </source>
</evidence>
<dbReference type="Proteomes" id="UP000023541">
    <property type="component" value="Unassembled WGS sequence"/>
</dbReference>
<gene>
    <name evidence="4" type="ORF">ATO12_00850</name>
</gene>